<feature type="transmembrane region" description="Helical" evidence="8">
    <location>
        <begin position="163"/>
        <end position="183"/>
    </location>
</feature>
<keyword evidence="3 8" id="KW-0812">Transmembrane</keyword>
<evidence type="ECO:0000256" key="4">
    <source>
        <dbReference type="ARBA" id="ARBA00022960"/>
    </source>
</evidence>
<feature type="transmembrane region" description="Helical" evidence="8">
    <location>
        <begin position="88"/>
        <end position="113"/>
    </location>
</feature>
<dbReference type="InterPro" id="IPR051050">
    <property type="entry name" value="Lipid_II_flippase_MurJ/MviN"/>
</dbReference>
<reference evidence="9" key="1">
    <citation type="submission" date="2020-05" db="EMBL/GenBank/DDBJ databases">
        <authorList>
            <person name="Chiriac C."/>
            <person name="Salcher M."/>
            <person name="Ghai R."/>
            <person name="Kavagutti S V."/>
        </authorList>
    </citation>
    <scope>NUCLEOTIDE SEQUENCE</scope>
</reference>
<dbReference type="GO" id="GO:0034204">
    <property type="term" value="P:lipid translocation"/>
    <property type="evidence" value="ECO:0007669"/>
    <property type="project" value="TreeGrafter"/>
</dbReference>
<feature type="transmembrane region" description="Helical" evidence="8">
    <location>
        <begin position="240"/>
        <end position="259"/>
    </location>
</feature>
<dbReference type="CDD" id="cd13123">
    <property type="entry name" value="MATE_MurJ_like"/>
    <property type="match status" value="1"/>
</dbReference>
<keyword evidence="6 8" id="KW-1133">Transmembrane helix</keyword>
<evidence type="ECO:0000256" key="3">
    <source>
        <dbReference type="ARBA" id="ARBA00022692"/>
    </source>
</evidence>
<dbReference type="PRINTS" id="PR01806">
    <property type="entry name" value="VIRFACTRMVIN"/>
</dbReference>
<dbReference type="AlphaFoldDB" id="A0A6J7IU87"/>
<dbReference type="NCBIfam" id="TIGR01695">
    <property type="entry name" value="murJ_mviN"/>
    <property type="match status" value="1"/>
</dbReference>
<feature type="transmembrane region" description="Helical" evidence="8">
    <location>
        <begin position="53"/>
        <end position="76"/>
    </location>
</feature>
<feature type="transmembrane region" description="Helical" evidence="8">
    <location>
        <begin position="133"/>
        <end position="151"/>
    </location>
</feature>
<feature type="transmembrane region" description="Helical" evidence="8">
    <location>
        <begin position="497"/>
        <end position="518"/>
    </location>
</feature>
<dbReference type="EMBL" id="CAFBNG010000029">
    <property type="protein sequence ID" value="CAB4934673.1"/>
    <property type="molecule type" value="Genomic_DNA"/>
</dbReference>
<dbReference type="EMBL" id="CAFBPB010000037">
    <property type="protein sequence ID" value="CAB5000637.1"/>
    <property type="molecule type" value="Genomic_DNA"/>
</dbReference>
<keyword evidence="7 8" id="KW-0472">Membrane</keyword>
<feature type="transmembrane region" description="Helical" evidence="8">
    <location>
        <begin position="288"/>
        <end position="312"/>
    </location>
</feature>
<evidence type="ECO:0000313" key="10">
    <source>
        <dbReference type="EMBL" id="CAB5000637.1"/>
    </source>
</evidence>
<evidence type="ECO:0000313" key="9">
    <source>
        <dbReference type="EMBL" id="CAB4934673.1"/>
    </source>
</evidence>
<gene>
    <name evidence="9" type="ORF">UFOPK3774_00258</name>
    <name evidence="10" type="ORF">UFOPK4049_00415</name>
</gene>
<evidence type="ECO:0000256" key="2">
    <source>
        <dbReference type="ARBA" id="ARBA00022475"/>
    </source>
</evidence>
<evidence type="ECO:0000256" key="6">
    <source>
        <dbReference type="ARBA" id="ARBA00022989"/>
    </source>
</evidence>
<dbReference type="Pfam" id="PF03023">
    <property type="entry name" value="MurJ"/>
    <property type="match status" value="1"/>
</dbReference>
<feature type="transmembrane region" description="Helical" evidence="8">
    <location>
        <begin position="470"/>
        <end position="491"/>
    </location>
</feature>
<proteinExistence type="predicted"/>
<protein>
    <submittedName>
        <fullName evidence="9">Unannotated protein</fullName>
    </submittedName>
</protein>
<organism evidence="9">
    <name type="scientific">freshwater metagenome</name>
    <dbReference type="NCBI Taxonomy" id="449393"/>
    <lineage>
        <taxon>unclassified sequences</taxon>
        <taxon>metagenomes</taxon>
        <taxon>ecological metagenomes</taxon>
    </lineage>
</organism>
<evidence type="ECO:0000256" key="5">
    <source>
        <dbReference type="ARBA" id="ARBA00022984"/>
    </source>
</evidence>
<keyword evidence="4" id="KW-0133">Cell shape</keyword>
<feature type="transmembrane region" description="Helical" evidence="8">
    <location>
        <begin position="12"/>
        <end position="41"/>
    </location>
</feature>
<comment type="subcellular location">
    <subcellularLocation>
        <location evidence="1">Cell membrane</location>
        <topology evidence="1">Multi-pass membrane protein</topology>
    </subcellularLocation>
</comment>
<evidence type="ECO:0000256" key="8">
    <source>
        <dbReference type="SAM" id="Phobius"/>
    </source>
</evidence>
<feature type="transmembrane region" description="Helical" evidence="8">
    <location>
        <begin position="401"/>
        <end position="421"/>
    </location>
</feature>
<accession>A0A6J7IU87</accession>
<dbReference type="GO" id="GO:0005886">
    <property type="term" value="C:plasma membrane"/>
    <property type="evidence" value="ECO:0007669"/>
    <property type="project" value="UniProtKB-SubCell"/>
</dbReference>
<name>A0A6J7IU87_9ZZZZ</name>
<evidence type="ECO:0000256" key="7">
    <source>
        <dbReference type="ARBA" id="ARBA00023136"/>
    </source>
</evidence>
<dbReference type="GO" id="GO:0008360">
    <property type="term" value="P:regulation of cell shape"/>
    <property type="evidence" value="ECO:0007669"/>
    <property type="project" value="UniProtKB-KW"/>
</dbReference>
<feature type="transmembrane region" description="Helical" evidence="8">
    <location>
        <begin position="367"/>
        <end position="389"/>
    </location>
</feature>
<dbReference type="InterPro" id="IPR004268">
    <property type="entry name" value="MurJ"/>
</dbReference>
<keyword evidence="2" id="KW-1003">Cell membrane</keyword>
<dbReference type="GO" id="GO:0015648">
    <property type="term" value="F:lipid-linked peptidoglycan transporter activity"/>
    <property type="evidence" value="ECO:0007669"/>
    <property type="project" value="TreeGrafter"/>
</dbReference>
<sequence length="550" mass="58910">MKNNELFRASGVMAVGTILSRITGFIRSVLLVAVLGTALLADGYNVANTMPNILYNLLVGGALTAIFVPQLIRAFGDPDGGIAFASRLVTTISTILLALVVLGILFAPTLVRIYAPEFATAGFENEFKLTVAFMRYCLPQIFFLGLFTMLGQVANSRGSFAPLMWAPILNNLIVIAIFAIFLIEVPDLTSATISSNQIQILGWGTTLGVVAQALILIPVLRRSGIHLRPVFGLSGLGKSFTLAGWTLVYVLISQLGYLVTVNVSTTAAVRSAKAGITTGVGFTPFGNAYLIMMLPYSIVTISIVTALLPHLSELAIAKKSLEVKENLTRAIKLVGVVTVPSGLAFLLFGPMITRVLFFGIAQKDAAYIGYVLSALGIGLVAFSINLILIRGFNAFEDTRTQVLSIIFINLISVALSYLFLATIPNEWVTVGLGLAFSLSYILGLFPTVALLRKHIGHLAISGFLGQHARLLLAGLLGMGPFALFANLAGWNSNEHSLITRLVELFLLLILSGIGYFLVARLLHISEVAGALSLAKRQITRAIAINRNKSS</sequence>
<feature type="transmembrane region" description="Helical" evidence="8">
    <location>
        <begin position="427"/>
        <end position="450"/>
    </location>
</feature>
<dbReference type="PANTHER" id="PTHR47019:SF1">
    <property type="entry name" value="LIPID II FLIPPASE MURJ"/>
    <property type="match status" value="1"/>
</dbReference>
<evidence type="ECO:0000256" key="1">
    <source>
        <dbReference type="ARBA" id="ARBA00004651"/>
    </source>
</evidence>
<dbReference type="PANTHER" id="PTHR47019">
    <property type="entry name" value="LIPID II FLIPPASE MURJ"/>
    <property type="match status" value="1"/>
</dbReference>
<dbReference type="GO" id="GO:0009252">
    <property type="term" value="P:peptidoglycan biosynthetic process"/>
    <property type="evidence" value="ECO:0007669"/>
    <property type="project" value="UniProtKB-KW"/>
</dbReference>
<feature type="transmembrane region" description="Helical" evidence="8">
    <location>
        <begin position="333"/>
        <end position="361"/>
    </location>
</feature>
<keyword evidence="5" id="KW-0573">Peptidoglycan synthesis</keyword>
<feature type="transmembrane region" description="Helical" evidence="8">
    <location>
        <begin position="198"/>
        <end position="220"/>
    </location>
</feature>